<dbReference type="Pfam" id="PF00533">
    <property type="entry name" value="BRCT"/>
    <property type="match status" value="1"/>
</dbReference>
<proteinExistence type="predicted"/>
<keyword evidence="3" id="KW-0539">Nucleus</keyword>
<dbReference type="SUPFAM" id="SSF52113">
    <property type="entry name" value="BRCT domain"/>
    <property type="match status" value="1"/>
</dbReference>
<evidence type="ECO:0000259" key="5">
    <source>
        <dbReference type="PROSITE" id="PS50172"/>
    </source>
</evidence>
<feature type="domain" description="BRCT" evidence="5">
    <location>
        <begin position="1232"/>
        <end position="1321"/>
    </location>
</feature>
<feature type="compositionally biased region" description="Low complexity" evidence="4">
    <location>
        <begin position="219"/>
        <end position="232"/>
    </location>
</feature>
<feature type="compositionally biased region" description="Low complexity" evidence="4">
    <location>
        <begin position="506"/>
        <end position="519"/>
    </location>
</feature>
<feature type="region of interest" description="Disordered" evidence="4">
    <location>
        <begin position="1032"/>
        <end position="1073"/>
    </location>
</feature>
<feature type="compositionally biased region" description="Low complexity" evidence="4">
    <location>
        <begin position="776"/>
        <end position="788"/>
    </location>
</feature>
<dbReference type="InterPro" id="IPR047252">
    <property type="entry name" value="TP53BP1-like"/>
</dbReference>
<evidence type="ECO:0000313" key="6">
    <source>
        <dbReference type="EMBL" id="CDZ96756.1"/>
    </source>
</evidence>
<dbReference type="EMBL" id="LN483167">
    <property type="protein sequence ID" value="CDZ96756.1"/>
    <property type="molecule type" value="Genomic_DNA"/>
</dbReference>
<dbReference type="GO" id="GO:0005634">
    <property type="term" value="C:nucleus"/>
    <property type="evidence" value="ECO:0007669"/>
    <property type="project" value="UniProtKB-SubCell"/>
</dbReference>
<feature type="compositionally biased region" description="Polar residues" evidence="4">
    <location>
        <begin position="634"/>
        <end position="650"/>
    </location>
</feature>
<feature type="compositionally biased region" description="Acidic residues" evidence="4">
    <location>
        <begin position="793"/>
        <end position="803"/>
    </location>
</feature>
<dbReference type="CDD" id="cd17724">
    <property type="entry name" value="BRCT_p53bp1_rpt2"/>
    <property type="match status" value="1"/>
</dbReference>
<comment type="subcellular location">
    <subcellularLocation>
        <location evidence="1">Nucleus</location>
    </subcellularLocation>
</comment>
<dbReference type="PROSITE" id="PS50172">
    <property type="entry name" value="BRCT"/>
    <property type="match status" value="1"/>
</dbReference>
<dbReference type="PANTHER" id="PTHR15321:SF3">
    <property type="entry name" value="TP53-BINDING PROTEIN 1"/>
    <property type="match status" value="1"/>
</dbReference>
<keyword evidence="2" id="KW-0227">DNA damage</keyword>
<feature type="compositionally biased region" description="Polar residues" evidence="4">
    <location>
        <begin position="54"/>
        <end position="79"/>
    </location>
</feature>
<feature type="compositionally biased region" description="Polar residues" evidence="4">
    <location>
        <begin position="465"/>
        <end position="489"/>
    </location>
</feature>
<dbReference type="InterPro" id="IPR036420">
    <property type="entry name" value="BRCT_dom_sf"/>
</dbReference>
<accession>A0A0F7SEG9</accession>
<name>A0A0F7SEG9_PHARH</name>
<feature type="region of interest" description="Disordered" evidence="4">
    <location>
        <begin position="191"/>
        <end position="246"/>
    </location>
</feature>
<dbReference type="Gene3D" id="3.40.50.10190">
    <property type="entry name" value="BRCT domain"/>
    <property type="match status" value="2"/>
</dbReference>
<dbReference type="GO" id="GO:0042393">
    <property type="term" value="F:histone binding"/>
    <property type="evidence" value="ECO:0007669"/>
    <property type="project" value="TreeGrafter"/>
</dbReference>
<feature type="compositionally biased region" description="Basic and acidic residues" evidence="4">
    <location>
        <begin position="580"/>
        <end position="590"/>
    </location>
</feature>
<evidence type="ECO:0000256" key="4">
    <source>
        <dbReference type="SAM" id="MobiDB-lite"/>
    </source>
</evidence>
<feature type="compositionally biased region" description="Polar residues" evidence="4">
    <location>
        <begin position="612"/>
        <end position="626"/>
    </location>
</feature>
<dbReference type="InterPro" id="IPR001357">
    <property type="entry name" value="BRCT_dom"/>
</dbReference>
<feature type="region of interest" description="Disordered" evidence="4">
    <location>
        <begin position="465"/>
        <end position="535"/>
    </location>
</feature>
<feature type="compositionally biased region" description="Polar residues" evidence="4">
    <location>
        <begin position="24"/>
        <end position="34"/>
    </location>
</feature>
<dbReference type="GO" id="GO:0045944">
    <property type="term" value="P:positive regulation of transcription by RNA polymerase II"/>
    <property type="evidence" value="ECO:0007669"/>
    <property type="project" value="TreeGrafter"/>
</dbReference>
<feature type="compositionally biased region" description="Low complexity" evidence="4">
    <location>
        <begin position="1032"/>
        <end position="1059"/>
    </location>
</feature>
<feature type="compositionally biased region" description="Polar residues" evidence="4">
    <location>
        <begin position="326"/>
        <end position="336"/>
    </location>
</feature>
<feature type="compositionally biased region" description="Acidic residues" evidence="4">
    <location>
        <begin position="591"/>
        <end position="606"/>
    </location>
</feature>
<sequence>MQQDSLPRTRSSQKRHRSQSSSQETNFEETFSYNQSEVLVPPPVVRDNGVFQAIGSSSQSQRLPRNMSIVNPSRPSSTLGPIRSKSMVPEVLSAAVDKESLSKSSYGSQSQPISYDQTSVYDQSLSQCIHSFARDPGVLQALGYNSQITHSDHTIYPYSAPANVISDETFPRSLFNPALEESLLELDTSITQGLESPSKSSHPPRLPSPAPTNSDRQSSDSPASVPSAFAPSTTPPLLPDDPSQTKDLRSHVLSSFVGFDGTRSYLSSDSTVSKDITLDESGWTEGSAGAENKMERGEEEEDSAVFYEKTFDASSSLKGTQQTQTNEWETTPARTQVDTQVDPQNVGTEYQQALSPLKKGGSSKNRIFEGSLLERSVAEDRAKRSLVSLNKRRRINSPKDYESNPFLPLKIQKNAPVANFHHALDTPKRPEQFPATSSKQTIVTLHVRSPGLALTSEDTFIPATSSPLHVDSYSRSNLSEGNHETFNSSDVEDATNLSKPMIHHPSSSGFSSRPSTWSSVLDKSKPTGSSHVKDLPRSLLADEAVQTQSTLSSLPPSSLSVPVHTQPTSLVPSFIYSSPDKADISDKGGKEEEEEEQQQQKEEDEYVFGSTLPPQQLVSTQSSELSNPPPSRAVSKSQVTQNNQGTLESDSSLSTIPSETESSLSELLTIEADHGMNSGQSEEMRVDEDVQMRRTRSADKKETATASSLIRTRQRTKGKPGLPDAPTVSSLTDPPHSKRVQDSDRTLPNSQPPKQSISNPTTIRMTRCRGQLRLGSRSASHSSSFKAKQSNEKDDDCADSDQGEEGRDDTIECADDTVWRTEGFSATALSMATAMTTRSGNARPLSAMPTIDVPRRTRLVSSESSRLRRTSTERPSVDDLQLQQLFASGRVQRVFGLYKDSGSFWPGMIVEARFFGDYLLNWDEPNSKPSNINIRDLRKCMLRKGDVVWSSSNGAHQFIVAEDYDSPEGIGPDTEISVSLPDQVLERTLRGKVTLKMRDIVIDRLNVPQMDDRKLFTEDMYVQEPALLTFRPPVTPRTTMPVSSSNPSATGSGTARASSPIKNTRRSGSVDDVARPTKPGCFAGYGFIFTTPTLTEIERSKIQNTIVENGGLVGNDFQNFYHVINSSDTTSIQEELIYRKERKQDDLKAVFVLAEQPCRTPKYLKALALGIPCLATSYIQNAVSNGDGWRGYMLSTPFSEHLKAFGSQQFVHPSWSVDRSIVKTLILSTPSYIHRPFTNLTMLYLNPKKNERELVVFLCIALGAKSITTTSDLSDPSLSFIFKSFDILVVKDDLKPFPSRTTVGKKSGRLEIVNEEWVKQCSIVGQQVKRMPWKVTSKK</sequence>
<feature type="compositionally biased region" description="Basic and acidic residues" evidence="4">
    <location>
        <begin position="682"/>
        <end position="703"/>
    </location>
</feature>
<dbReference type="SMART" id="SM00292">
    <property type="entry name" value="BRCT"/>
    <property type="match status" value="2"/>
</dbReference>
<dbReference type="PANTHER" id="PTHR15321">
    <property type="entry name" value="TUMOR SUPPRESSOR P53-BINDING PROTEIN 1"/>
    <property type="match status" value="1"/>
</dbReference>
<feature type="compositionally biased region" description="Polar residues" evidence="4">
    <location>
        <begin position="191"/>
        <end position="201"/>
    </location>
</feature>
<evidence type="ECO:0000256" key="1">
    <source>
        <dbReference type="ARBA" id="ARBA00004123"/>
    </source>
</evidence>
<feature type="region of interest" description="Disordered" evidence="4">
    <location>
        <begin position="277"/>
        <end position="336"/>
    </location>
</feature>
<feature type="region of interest" description="Disordered" evidence="4">
    <location>
        <begin position="570"/>
        <end position="812"/>
    </location>
</feature>
<dbReference type="InterPro" id="IPR047249">
    <property type="entry name" value="BRCT_p53bp1-like_rpt1"/>
</dbReference>
<feature type="compositionally biased region" description="Polar residues" evidence="4">
    <location>
        <begin position="746"/>
        <end position="764"/>
    </location>
</feature>
<feature type="compositionally biased region" description="Low complexity" evidence="4">
    <location>
        <begin position="651"/>
        <end position="670"/>
    </location>
</feature>
<dbReference type="GO" id="GO:0000077">
    <property type="term" value="P:DNA damage checkpoint signaling"/>
    <property type="evidence" value="ECO:0007669"/>
    <property type="project" value="TreeGrafter"/>
</dbReference>
<evidence type="ECO:0000256" key="2">
    <source>
        <dbReference type="ARBA" id="ARBA00022763"/>
    </source>
</evidence>
<feature type="compositionally biased region" description="Basic and acidic residues" evidence="4">
    <location>
        <begin position="735"/>
        <end position="745"/>
    </location>
</feature>
<dbReference type="InterPro" id="IPR047250">
    <property type="entry name" value="BRCT_p53bp1-like_rpt2"/>
</dbReference>
<feature type="region of interest" description="Disordered" evidence="4">
    <location>
        <begin position="50"/>
        <end position="83"/>
    </location>
</feature>
<evidence type="ECO:0000256" key="3">
    <source>
        <dbReference type="ARBA" id="ARBA00023242"/>
    </source>
</evidence>
<organism evidence="6">
    <name type="scientific">Phaffia rhodozyma</name>
    <name type="common">Yeast</name>
    <name type="synonym">Xanthophyllomyces dendrorhous</name>
    <dbReference type="NCBI Taxonomy" id="264483"/>
    <lineage>
        <taxon>Eukaryota</taxon>
        <taxon>Fungi</taxon>
        <taxon>Dikarya</taxon>
        <taxon>Basidiomycota</taxon>
        <taxon>Agaricomycotina</taxon>
        <taxon>Tremellomycetes</taxon>
        <taxon>Cystofilobasidiales</taxon>
        <taxon>Mrakiaceae</taxon>
        <taxon>Phaffia</taxon>
    </lineage>
</organism>
<protein>
    <submittedName>
        <fullName evidence="6">BRCT domain</fullName>
    </submittedName>
</protein>
<feature type="region of interest" description="Disordered" evidence="4">
    <location>
        <begin position="1"/>
        <end position="34"/>
    </location>
</feature>
<reference evidence="6" key="1">
    <citation type="submission" date="2014-08" db="EMBL/GenBank/DDBJ databases">
        <authorList>
            <person name="Sharma Rahul"/>
            <person name="Thines Marco"/>
        </authorList>
    </citation>
    <scope>NUCLEOTIDE SEQUENCE</scope>
</reference>
<dbReference type="CDD" id="cd17745">
    <property type="entry name" value="BRCT_p53bp1_rpt1"/>
    <property type="match status" value="1"/>
</dbReference>